<feature type="region of interest" description="Disordered" evidence="1">
    <location>
        <begin position="168"/>
        <end position="197"/>
    </location>
</feature>
<accession>A0ABD2AMJ7</accession>
<evidence type="ECO:0000313" key="3">
    <source>
        <dbReference type="Proteomes" id="UP001607303"/>
    </source>
</evidence>
<reference evidence="2 3" key="1">
    <citation type="journal article" date="2024" name="Ann. Entomol. Soc. Am.">
        <title>Genomic analyses of the southern and eastern yellowjacket wasps (Hymenoptera: Vespidae) reveal evolutionary signatures of social life.</title>
        <authorList>
            <person name="Catto M.A."/>
            <person name="Caine P.B."/>
            <person name="Orr S.E."/>
            <person name="Hunt B.G."/>
            <person name="Goodisman M.A.D."/>
        </authorList>
    </citation>
    <scope>NUCLEOTIDE SEQUENCE [LARGE SCALE GENOMIC DNA]</scope>
    <source>
        <strain evidence="2">232</strain>
        <tissue evidence="2">Head and thorax</tissue>
    </source>
</reference>
<comment type="caution">
    <text evidence="2">The sequence shown here is derived from an EMBL/GenBank/DDBJ whole genome shotgun (WGS) entry which is preliminary data.</text>
</comment>
<feature type="region of interest" description="Disordered" evidence="1">
    <location>
        <begin position="44"/>
        <end position="111"/>
    </location>
</feature>
<sequence>MIAKTQGANLTVLGKPMPKRVRSMVLTTITTVPRVLRLPLRFALPPDKRPYSQNDREVNAERGENEKELVYAMFEDEEEDEEQEDEDEDEDEDEGDEEEEEEEEEKEAKKKKKQREAFILVRLERIGNERTPFVGRSTFRHHQCLSFSVTRGVSERVDKESLSKEENEATEWCRSMPRRETPGYPGLSFRENLTMNG</sequence>
<keyword evidence="3" id="KW-1185">Reference proteome</keyword>
<feature type="compositionally biased region" description="Basic and acidic residues" evidence="1">
    <location>
        <begin position="46"/>
        <end position="69"/>
    </location>
</feature>
<name>A0ABD2AMJ7_VESMC</name>
<evidence type="ECO:0000256" key="1">
    <source>
        <dbReference type="SAM" id="MobiDB-lite"/>
    </source>
</evidence>
<dbReference type="EMBL" id="JAYRBN010000116">
    <property type="protein sequence ID" value="KAL2721844.1"/>
    <property type="molecule type" value="Genomic_DNA"/>
</dbReference>
<gene>
    <name evidence="2" type="ORF">V1477_020664</name>
</gene>
<evidence type="ECO:0000313" key="2">
    <source>
        <dbReference type="EMBL" id="KAL2721844.1"/>
    </source>
</evidence>
<proteinExistence type="predicted"/>
<dbReference type="Proteomes" id="UP001607303">
    <property type="component" value="Unassembled WGS sequence"/>
</dbReference>
<protein>
    <submittedName>
        <fullName evidence="2">Uncharacterized protein</fullName>
    </submittedName>
</protein>
<organism evidence="2 3">
    <name type="scientific">Vespula maculifrons</name>
    <name type="common">Eastern yellow jacket</name>
    <name type="synonym">Wasp</name>
    <dbReference type="NCBI Taxonomy" id="7453"/>
    <lineage>
        <taxon>Eukaryota</taxon>
        <taxon>Metazoa</taxon>
        <taxon>Ecdysozoa</taxon>
        <taxon>Arthropoda</taxon>
        <taxon>Hexapoda</taxon>
        <taxon>Insecta</taxon>
        <taxon>Pterygota</taxon>
        <taxon>Neoptera</taxon>
        <taxon>Endopterygota</taxon>
        <taxon>Hymenoptera</taxon>
        <taxon>Apocrita</taxon>
        <taxon>Aculeata</taxon>
        <taxon>Vespoidea</taxon>
        <taxon>Vespidae</taxon>
        <taxon>Vespinae</taxon>
        <taxon>Vespula</taxon>
    </lineage>
</organism>
<feature type="compositionally biased region" description="Acidic residues" evidence="1">
    <location>
        <begin position="74"/>
        <end position="105"/>
    </location>
</feature>
<dbReference type="AlphaFoldDB" id="A0ABD2AMJ7"/>